<dbReference type="EMBL" id="JARJCM010000112">
    <property type="protein sequence ID" value="KAJ7028401.1"/>
    <property type="molecule type" value="Genomic_DNA"/>
</dbReference>
<sequence length="548" mass="61555">MHRRSQCAAGSTSAFKARTGHLALLSLGMEAPTHIRSSVDTERTTMGESAAQCTSSTVRDAGISASALPVIPPDHPFRTLVLCFDGTGDQFDEDNSNIVQLFSMLPKADRTKQMVYYQAGIGTWSSPQVATPMMSKISKMMDEAIAWNLDAHVMGGYEFLMQVHTANDRICIFGFSRGAYTARSLAGMIHKVGLLPACNHQQVPFAYKMYTTTDELGWKQSNAFKKTFSIDVDIEFIGVWDTVSSVGLIPRRLPFTTSNTIVRTFRHAVSLDESRVKFQPNLWNRPNQKEKLLSITDQNQQHTAAARRHPSKKMSQHLMERTYSRDTAQPTDIDEVWFAGCHCDIGGGSVDNGTEHNLARISLRWMVRECFKTNSGILFDTEGLRSIGLDPDSLYPLVQPRPPALPIGDLRIQPIPPTKSKAAATAENAAALSQSTDTEVATRAVAPLKSEEEADLHDALSPIYDQLRLKWWVWWIMELLPMRQRHQRGDNTWASHFRWHLGRGRFIPQKNGLRVHRSVKTRLEAQTEDGGRYKPKAAFDLERTTWVD</sequence>
<feature type="compositionally biased region" description="Basic residues" evidence="1">
    <location>
        <begin position="305"/>
        <end position="315"/>
    </location>
</feature>
<evidence type="ECO:0000313" key="3">
    <source>
        <dbReference type="EMBL" id="KAJ7028401.1"/>
    </source>
</evidence>
<dbReference type="PANTHER" id="PTHR33840:SF2">
    <property type="entry name" value="TLE1 PHOSPHOLIPASE DOMAIN-CONTAINING PROTEIN"/>
    <property type="match status" value="1"/>
</dbReference>
<proteinExistence type="predicted"/>
<accession>A0AAD6WYR7</accession>
<dbReference type="Proteomes" id="UP001218188">
    <property type="component" value="Unassembled WGS sequence"/>
</dbReference>
<organism evidence="3 4">
    <name type="scientific">Mycena alexandri</name>
    <dbReference type="NCBI Taxonomy" id="1745969"/>
    <lineage>
        <taxon>Eukaryota</taxon>
        <taxon>Fungi</taxon>
        <taxon>Dikarya</taxon>
        <taxon>Basidiomycota</taxon>
        <taxon>Agaricomycotina</taxon>
        <taxon>Agaricomycetes</taxon>
        <taxon>Agaricomycetidae</taxon>
        <taxon>Agaricales</taxon>
        <taxon>Marasmiineae</taxon>
        <taxon>Mycenaceae</taxon>
        <taxon>Mycena</taxon>
    </lineage>
</organism>
<evidence type="ECO:0000259" key="2">
    <source>
        <dbReference type="Pfam" id="PF09994"/>
    </source>
</evidence>
<keyword evidence="4" id="KW-1185">Reference proteome</keyword>
<dbReference type="InterPro" id="IPR018712">
    <property type="entry name" value="Tle1-like_cat"/>
</dbReference>
<protein>
    <recommendedName>
        <fullName evidence="2">T6SS Phospholipase effector Tle1-like catalytic domain-containing protein</fullName>
    </recommendedName>
</protein>
<dbReference type="PANTHER" id="PTHR33840">
    <property type="match status" value="1"/>
</dbReference>
<name>A0AAD6WYR7_9AGAR</name>
<evidence type="ECO:0000256" key="1">
    <source>
        <dbReference type="SAM" id="MobiDB-lite"/>
    </source>
</evidence>
<evidence type="ECO:0000313" key="4">
    <source>
        <dbReference type="Proteomes" id="UP001218188"/>
    </source>
</evidence>
<feature type="region of interest" description="Disordered" evidence="1">
    <location>
        <begin position="300"/>
        <end position="325"/>
    </location>
</feature>
<dbReference type="AlphaFoldDB" id="A0AAD6WYR7"/>
<dbReference type="Pfam" id="PF09994">
    <property type="entry name" value="T6SS_Tle1-like_cat"/>
    <property type="match status" value="1"/>
</dbReference>
<reference evidence="3" key="1">
    <citation type="submission" date="2023-03" db="EMBL/GenBank/DDBJ databases">
        <title>Massive genome expansion in bonnet fungi (Mycena s.s.) driven by repeated elements and novel gene families across ecological guilds.</title>
        <authorList>
            <consortium name="Lawrence Berkeley National Laboratory"/>
            <person name="Harder C.B."/>
            <person name="Miyauchi S."/>
            <person name="Viragh M."/>
            <person name="Kuo A."/>
            <person name="Thoen E."/>
            <person name="Andreopoulos B."/>
            <person name="Lu D."/>
            <person name="Skrede I."/>
            <person name="Drula E."/>
            <person name="Henrissat B."/>
            <person name="Morin E."/>
            <person name="Kohler A."/>
            <person name="Barry K."/>
            <person name="LaButti K."/>
            <person name="Morin E."/>
            <person name="Salamov A."/>
            <person name="Lipzen A."/>
            <person name="Mereny Z."/>
            <person name="Hegedus B."/>
            <person name="Baldrian P."/>
            <person name="Stursova M."/>
            <person name="Weitz H."/>
            <person name="Taylor A."/>
            <person name="Grigoriev I.V."/>
            <person name="Nagy L.G."/>
            <person name="Martin F."/>
            <person name="Kauserud H."/>
        </authorList>
    </citation>
    <scope>NUCLEOTIDE SEQUENCE</scope>
    <source>
        <strain evidence="3">CBHHK200</strain>
    </source>
</reference>
<comment type="caution">
    <text evidence="3">The sequence shown here is derived from an EMBL/GenBank/DDBJ whole genome shotgun (WGS) entry which is preliminary data.</text>
</comment>
<feature type="domain" description="T6SS Phospholipase effector Tle1-like catalytic" evidence="2">
    <location>
        <begin position="78"/>
        <end position="369"/>
    </location>
</feature>
<gene>
    <name evidence="3" type="ORF">C8F04DRAFT_1119209</name>
</gene>